<dbReference type="InParanoid" id="A0A4W3GLZ1"/>
<evidence type="ECO:0000313" key="6">
    <source>
        <dbReference type="Proteomes" id="UP000314986"/>
    </source>
</evidence>
<dbReference type="PANTHER" id="PTHR45616">
    <property type="entry name" value="GATA-TYPE DOMAIN-CONTAINING PROTEIN"/>
    <property type="match status" value="1"/>
</dbReference>
<keyword evidence="2 3" id="KW-0175">Coiled coil</keyword>
<reference evidence="6" key="3">
    <citation type="journal article" date="2014" name="Nature">
        <title>Elephant shark genome provides unique insights into gnathostome evolution.</title>
        <authorList>
            <consortium name="International Elephant Shark Genome Sequencing Consortium"/>
            <person name="Venkatesh B."/>
            <person name="Lee A.P."/>
            <person name="Ravi V."/>
            <person name="Maurya A.K."/>
            <person name="Lian M.M."/>
            <person name="Swann J.B."/>
            <person name="Ohta Y."/>
            <person name="Flajnik M.F."/>
            <person name="Sutoh Y."/>
            <person name="Kasahara M."/>
            <person name="Hoon S."/>
            <person name="Gangu V."/>
            <person name="Roy S.W."/>
            <person name="Irimia M."/>
            <person name="Korzh V."/>
            <person name="Kondrychyn I."/>
            <person name="Lim Z.W."/>
            <person name="Tay B.H."/>
            <person name="Tohari S."/>
            <person name="Kong K.W."/>
            <person name="Ho S."/>
            <person name="Lorente-Galdos B."/>
            <person name="Quilez J."/>
            <person name="Marques-Bonet T."/>
            <person name="Raney B.J."/>
            <person name="Ingham P.W."/>
            <person name="Tay A."/>
            <person name="Hillier L.W."/>
            <person name="Minx P."/>
            <person name="Boehm T."/>
            <person name="Wilson R.K."/>
            <person name="Brenner S."/>
            <person name="Warren W.C."/>
        </authorList>
    </citation>
    <scope>NUCLEOTIDE SEQUENCE [LARGE SCALE GENOMIC DNA]</scope>
</reference>
<dbReference type="GO" id="GO:0045095">
    <property type="term" value="C:keratin filament"/>
    <property type="evidence" value="ECO:0007669"/>
    <property type="project" value="InterPro"/>
</dbReference>
<dbReference type="PRINTS" id="PR01276">
    <property type="entry name" value="TYPE2KERATIN"/>
</dbReference>
<evidence type="ECO:0000313" key="5">
    <source>
        <dbReference type="Ensembl" id="ENSCMIP00000003910.1"/>
    </source>
</evidence>
<dbReference type="InterPro" id="IPR039008">
    <property type="entry name" value="IF_rod_dom"/>
</dbReference>
<evidence type="ECO:0000256" key="1">
    <source>
        <dbReference type="ARBA" id="ARBA00022754"/>
    </source>
</evidence>
<feature type="domain" description="IF rod" evidence="4">
    <location>
        <begin position="1"/>
        <end position="147"/>
    </location>
</feature>
<dbReference type="Pfam" id="PF00038">
    <property type="entry name" value="Filament"/>
    <property type="match status" value="1"/>
</dbReference>
<reference evidence="5" key="5">
    <citation type="submission" date="2025-09" db="UniProtKB">
        <authorList>
            <consortium name="Ensembl"/>
        </authorList>
    </citation>
    <scope>IDENTIFICATION</scope>
</reference>
<keyword evidence="1" id="KW-0403">Intermediate filament</keyword>
<name>A0A4W3GLZ1_CALMI</name>
<dbReference type="Proteomes" id="UP000314986">
    <property type="component" value="Unassembled WGS sequence"/>
</dbReference>
<dbReference type="GeneTree" id="ENSGT00940000166665"/>
<dbReference type="Gene3D" id="1.20.5.1160">
    <property type="entry name" value="Vasodilator-stimulated phosphoprotein"/>
    <property type="match status" value="1"/>
</dbReference>
<dbReference type="SUPFAM" id="SSF90257">
    <property type="entry name" value="Myosin rod fragments"/>
    <property type="match status" value="1"/>
</dbReference>
<dbReference type="FunFam" id="1.20.5.1160:FF:000001">
    <property type="entry name" value="Keratin type II"/>
    <property type="match status" value="1"/>
</dbReference>
<reference evidence="6" key="2">
    <citation type="journal article" date="2007" name="PLoS Biol.">
        <title>Survey sequencing and comparative analysis of the elephant shark (Callorhinchus milii) genome.</title>
        <authorList>
            <person name="Venkatesh B."/>
            <person name="Kirkness E.F."/>
            <person name="Loh Y.H."/>
            <person name="Halpern A.L."/>
            <person name="Lee A.P."/>
            <person name="Johnson J."/>
            <person name="Dandona N."/>
            <person name="Viswanathan L.D."/>
            <person name="Tay A."/>
            <person name="Venter J.C."/>
            <person name="Strausberg R.L."/>
            <person name="Brenner S."/>
        </authorList>
    </citation>
    <scope>NUCLEOTIDE SEQUENCE [LARGE SCALE GENOMIC DNA]</scope>
</reference>
<reference evidence="6" key="1">
    <citation type="journal article" date="2006" name="Science">
        <title>Ancient noncoding elements conserved in the human genome.</title>
        <authorList>
            <person name="Venkatesh B."/>
            <person name="Kirkness E.F."/>
            <person name="Loh Y.H."/>
            <person name="Halpern A.L."/>
            <person name="Lee A.P."/>
            <person name="Johnson J."/>
            <person name="Dandona N."/>
            <person name="Viswanathan L.D."/>
            <person name="Tay A."/>
            <person name="Venter J.C."/>
            <person name="Strausberg R.L."/>
            <person name="Brenner S."/>
        </authorList>
    </citation>
    <scope>NUCLEOTIDE SEQUENCE [LARGE SCALE GENOMIC DNA]</scope>
</reference>
<evidence type="ECO:0000256" key="3">
    <source>
        <dbReference type="SAM" id="Coils"/>
    </source>
</evidence>
<evidence type="ECO:0000256" key="2">
    <source>
        <dbReference type="ARBA" id="ARBA00023054"/>
    </source>
</evidence>
<proteinExistence type="predicted"/>
<protein>
    <recommendedName>
        <fullName evidence="4">IF rod domain-containing protein</fullName>
    </recommendedName>
</protein>
<dbReference type="OMA" id="ANHMPIT"/>
<keyword evidence="6" id="KW-1185">Reference proteome</keyword>
<dbReference type="Ensembl" id="ENSCMIT00000004057.1">
    <property type="protein sequence ID" value="ENSCMIP00000003910.1"/>
    <property type="gene ID" value="ENSCMIG00000002334.1"/>
</dbReference>
<reference evidence="5" key="4">
    <citation type="submission" date="2025-08" db="UniProtKB">
        <authorList>
            <consortium name="Ensembl"/>
        </authorList>
    </citation>
    <scope>IDENTIFICATION</scope>
</reference>
<sequence>MQWDILQQRDIYTSKADNIVAAFSSGLGQQADALSYEKDKLVSDISHTQGLVEEFKDKYEDEINRRTELENDFVLLKKEVDDAYLQRVDLESKVEGLGDEIDFLKQLYDEVRASHANHMPITCQSHANHMPITCQLHFQLGESKEWG</sequence>
<evidence type="ECO:0000259" key="4">
    <source>
        <dbReference type="PROSITE" id="PS51842"/>
    </source>
</evidence>
<dbReference type="PANTHER" id="PTHR45616:SF22">
    <property type="entry name" value="SFI1 SPINDLE BODY DOMAIN-CONTAINING PROTEIN"/>
    <property type="match status" value="1"/>
</dbReference>
<accession>A0A4W3GLZ1</accession>
<dbReference type="STRING" id="7868.ENSCMIP00000003910"/>
<dbReference type="PROSITE" id="PS51842">
    <property type="entry name" value="IF_ROD_2"/>
    <property type="match status" value="1"/>
</dbReference>
<feature type="coiled-coil region" evidence="3">
    <location>
        <begin position="52"/>
        <end position="107"/>
    </location>
</feature>
<dbReference type="AlphaFoldDB" id="A0A4W3GLZ1"/>
<dbReference type="InterPro" id="IPR003054">
    <property type="entry name" value="Keratin_II"/>
</dbReference>
<organism evidence="5 6">
    <name type="scientific">Callorhinchus milii</name>
    <name type="common">Ghost shark</name>
    <dbReference type="NCBI Taxonomy" id="7868"/>
    <lineage>
        <taxon>Eukaryota</taxon>
        <taxon>Metazoa</taxon>
        <taxon>Chordata</taxon>
        <taxon>Craniata</taxon>
        <taxon>Vertebrata</taxon>
        <taxon>Chondrichthyes</taxon>
        <taxon>Holocephali</taxon>
        <taxon>Chimaeriformes</taxon>
        <taxon>Callorhinchidae</taxon>
        <taxon>Callorhinchus</taxon>
    </lineage>
</organism>